<dbReference type="WBParaSite" id="MhA1_Contig1105.frz3.gene7">
    <property type="protein sequence ID" value="MhA1_Contig1105.frz3.gene7"/>
    <property type="gene ID" value="MhA1_Contig1105.frz3.gene7"/>
</dbReference>
<organism evidence="1 2">
    <name type="scientific">Meloidogyne hapla</name>
    <name type="common">Root-knot nematode worm</name>
    <dbReference type="NCBI Taxonomy" id="6305"/>
    <lineage>
        <taxon>Eukaryota</taxon>
        <taxon>Metazoa</taxon>
        <taxon>Ecdysozoa</taxon>
        <taxon>Nematoda</taxon>
        <taxon>Chromadorea</taxon>
        <taxon>Rhabditida</taxon>
        <taxon>Tylenchina</taxon>
        <taxon>Tylenchomorpha</taxon>
        <taxon>Tylenchoidea</taxon>
        <taxon>Meloidogynidae</taxon>
        <taxon>Meloidogyninae</taxon>
        <taxon>Meloidogyne</taxon>
    </lineage>
</organism>
<evidence type="ECO:0000313" key="2">
    <source>
        <dbReference type="WBParaSite" id="MhA1_Contig1105.frz3.gene7"/>
    </source>
</evidence>
<sequence length="375" mass="41694">MLVTTIKAVPVGTIPALNRRTIFGFDAATMSPETFTVYDEQLEKIILALDPRSIASREFIAAGSLQESYIEEADKEINNLLAEYNTLATSNPKDPSNVAITGTPGITDSAVKTNILEPVLRIYKTDIKVNPKEVFNADVAKHPKDIIEADKLYGEIKLGIKTNENSAPKGLKAAANSAIKRLENAFDNFVLSSSPTPDEKEMIEAVQQIERGCNLDDTPGRRRLFPGNTLQSIDQVYASLRSKIPIYDRDYVADKGQGELGNKMPKMRDDRFANVISSLNRAFNSRMRDPEFRTEFQNLYRNGEIFNELERIEKPGQSALQVFSSGTAPLIDGPSPEELDKRYEEKCKGATELRMNAKPGAKLWAKEATKSTVKN</sequence>
<proteinExistence type="predicted"/>
<protein>
    <submittedName>
        <fullName evidence="2">Phage protein</fullName>
    </submittedName>
</protein>
<keyword evidence="1" id="KW-1185">Reference proteome</keyword>
<evidence type="ECO:0000313" key="1">
    <source>
        <dbReference type="Proteomes" id="UP000095281"/>
    </source>
</evidence>
<dbReference type="Proteomes" id="UP000095281">
    <property type="component" value="Unplaced"/>
</dbReference>
<name>A0A1I8AYH6_MELHA</name>
<reference evidence="2" key="1">
    <citation type="submission" date="2016-11" db="UniProtKB">
        <authorList>
            <consortium name="WormBaseParasite"/>
        </authorList>
    </citation>
    <scope>IDENTIFICATION</scope>
</reference>
<accession>A0A1I8AYH6</accession>
<dbReference type="AlphaFoldDB" id="A0A1I8AYH6"/>